<keyword evidence="1" id="KW-0732">Signal</keyword>
<dbReference type="AlphaFoldDB" id="A0A942EC79"/>
<evidence type="ECO:0000313" key="3">
    <source>
        <dbReference type="Proteomes" id="UP000678281"/>
    </source>
</evidence>
<dbReference type="RefSeq" id="WP_212658176.1">
    <property type="nucleotide sequence ID" value="NZ_JAGXTP010000001.1"/>
</dbReference>
<protein>
    <submittedName>
        <fullName evidence="2">Uncharacterized protein</fullName>
    </submittedName>
</protein>
<dbReference type="Proteomes" id="UP000678281">
    <property type="component" value="Unassembled WGS sequence"/>
</dbReference>
<name>A0A942EC79_9HYPH</name>
<proteinExistence type="predicted"/>
<keyword evidence="3" id="KW-1185">Reference proteome</keyword>
<dbReference type="EMBL" id="JAGXTP010000001">
    <property type="protein sequence ID" value="MBS3848644.1"/>
    <property type="molecule type" value="Genomic_DNA"/>
</dbReference>
<accession>A0A942EC79</accession>
<sequence>MKLLALGAFVISLVSASAAVAQFNPVIAKCTGNGADFYLSESQVDALVGSVPEPLPTNKDTILVVDQKKGMYWSNQSRAAIDRACGGQGNEEIALFDGVQPRSGLWQARLGETRPEGCPAILASMFGPGLPGHMPAELSTPRQLTFGVPFHPDQLELTKTLAASGISAVNWRIAGEDSWQADIMSDVFAQIPGGPGKGSGMAWRLTVTSKDRIDHNVTVTIALPAEAAALMGMSGDCRVTSDNQWVRVGD</sequence>
<evidence type="ECO:0000256" key="1">
    <source>
        <dbReference type="SAM" id="SignalP"/>
    </source>
</evidence>
<feature type="chain" id="PRO_5037842881" evidence="1">
    <location>
        <begin position="22"/>
        <end position="250"/>
    </location>
</feature>
<gene>
    <name evidence="2" type="ORF">KD146_08040</name>
</gene>
<feature type="signal peptide" evidence="1">
    <location>
        <begin position="1"/>
        <end position="21"/>
    </location>
</feature>
<evidence type="ECO:0000313" key="2">
    <source>
        <dbReference type="EMBL" id="MBS3848644.1"/>
    </source>
</evidence>
<comment type="caution">
    <text evidence="2">The sequence shown here is derived from an EMBL/GenBank/DDBJ whole genome shotgun (WGS) entry which is preliminary data.</text>
</comment>
<reference evidence="2" key="1">
    <citation type="submission" date="2021-04" db="EMBL/GenBank/DDBJ databases">
        <title>Devosia litorisediminis sp. nov., isolated from a sand dune.</title>
        <authorList>
            <person name="Park S."/>
            <person name="Yoon J.-H."/>
        </authorList>
    </citation>
    <scope>NUCLEOTIDE SEQUENCE</scope>
    <source>
        <strain evidence="2">BSSL-BM10</strain>
    </source>
</reference>
<organism evidence="2 3">
    <name type="scientific">Devosia litorisediminis</name>
    <dbReference type="NCBI Taxonomy" id="2829817"/>
    <lineage>
        <taxon>Bacteria</taxon>
        <taxon>Pseudomonadati</taxon>
        <taxon>Pseudomonadota</taxon>
        <taxon>Alphaproteobacteria</taxon>
        <taxon>Hyphomicrobiales</taxon>
        <taxon>Devosiaceae</taxon>
        <taxon>Devosia</taxon>
    </lineage>
</organism>